<dbReference type="Gene3D" id="3.40.50.12780">
    <property type="entry name" value="N-terminal domain of ligase-like"/>
    <property type="match status" value="1"/>
</dbReference>
<dbReference type="AlphaFoldDB" id="A0A7S4QTW4"/>
<dbReference type="PANTHER" id="PTHR43201:SF5">
    <property type="entry name" value="MEDIUM-CHAIN ACYL-COA LIGASE ACSF2, MITOCHONDRIAL"/>
    <property type="match status" value="1"/>
</dbReference>
<sequence>MRALAPARRLPGIRAAASAAAGPPARLAHHAPAGEVLELAARQRERFLRMGLHEEPFALLTANSIACAAALRAAEELAASVVLLPSPTLLPLAVRHARVDRCVGLDADGEPVVLEEGQHGGSRAREQDRRWLRSLHPPGGSASSSGACVVCTSGSGQAGPKLVAYRWAACRQQAAVTARRTLADAAPGGGRVRFVAASNMGHAYNLNGVFSALEADAELCVPRDSGELARTLAAEPPPDCESTVLFATPAMYRSLLCSEASLSGALRGALAASGRPLHAFSAGCPLPARTAAEARDRLGVEVLQNYGSSETGNIALQELTHGLAPVGNSAFAGIDVGTPWGQVELRPPSEGRLLPEGAEGEICTAVGWASEGYVLDGELVPHDASSFVRTGDAGRWRSSGGGRSLVVMQRLRPPLQLRRGGLRLLLQPYEVEAALLAADPSLTAAAALQGPDGQLHCAVEGPGQGGGGPAMEGPVQPDRLLRMEALPTSPAGKVLHSQIGKLFARAGGDA</sequence>
<dbReference type="EMBL" id="HBNR01037146">
    <property type="protein sequence ID" value="CAE4593824.1"/>
    <property type="molecule type" value="Transcribed_RNA"/>
</dbReference>
<feature type="domain" description="AMP-dependent synthetase/ligase" evidence="3">
    <location>
        <begin position="91"/>
        <end position="373"/>
    </location>
</feature>
<proteinExistence type="inferred from homology"/>
<reference evidence="4" key="1">
    <citation type="submission" date="2021-01" db="EMBL/GenBank/DDBJ databases">
        <authorList>
            <person name="Corre E."/>
            <person name="Pelletier E."/>
            <person name="Niang G."/>
            <person name="Scheremetjew M."/>
            <person name="Finn R."/>
            <person name="Kale V."/>
            <person name="Holt S."/>
            <person name="Cochrane G."/>
            <person name="Meng A."/>
            <person name="Brown T."/>
            <person name="Cohen L."/>
        </authorList>
    </citation>
    <scope>NUCLEOTIDE SEQUENCE</scope>
    <source>
        <strain evidence="4">CCMP3105</strain>
    </source>
</reference>
<name>A0A7S4QTW4_9DINO</name>
<evidence type="ECO:0000259" key="3">
    <source>
        <dbReference type="Pfam" id="PF00501"/>
    </source>
</evidence>
<protein>
    <recommendedName>
        <fullName evidence="3">AMP-dependent synthetase/ligase domain-containing protein</fullName>
    </recommendedName>
</protein>
<dbReference type="SUPFAM" id="SSF56801">
    <property type="entry name" value="Acetyl-CoA synthetase-like"/>
    <property type="match status" value="1"/>
</dbReference>
<organism evidence="4">
    <name type="scientific">Alexandrium monilatum</name>
    <dbReference type="NCBI Taxonomy" id="311494"/>
    <lineage>
        <taxon>Eukaryota</taxon>
        <taxon>Sar</taxon>
        <taxon>Alveolata</taxon>
        <taxon>Dinophyceae</taxon>
        <taxon>Gonyaulacales</taxon>
        <taxon>Pyrocystaceae</taxon>
        <taxon>Alexandrium</taxon>
    </lineage>
</organism>
<evidence type="ECO:0000313" key="4">
    <source>
        <dbReference type="EMBL" id="CAE4593824.1"/>
    </source>
</evidence>
<evidence type="ECO:0000256" key="2">
    <source>
        <dbReference type="ARBA" id="ARBA00022598"/>
    </source>
</evidence>
<dbReference type="InterPro" id="IPR000873">
    <property type="entry name" value="AMP-dep_synth/lig_dom"/>
</dbReference>
<dbReference type="InterPro" id="IPR042099">
    <property type="entry name" value="ANL_N_sf"/>
</dbReference>
<evidence type="ECO:0000256" key="1">
    <source>
        <dbReference type="ARBA" id="ARBA00006432"/>
    </source>
</evidence>
<comment type="similarity">
    <text evidence="1">Belongs to the ATP-dependent AMP-binding enzyme family.</text>
</comment>
<dbReference type="Pfam" id="PF00501">
    <property type="entry name" value="AMP-binding"/>
    <property type="match status" value="1"/>
</dbReference>
<dbReference type="PANTHER" id="PTHR43201">
    <property type="entry name" value="ACYL-COA SYNTHETASE"/>
    <property type="match status" value="1"/>
</dbReference>
<accession>A0A7S4QTW4</accession>
<dbReference type="GO" id="GO:0006631">
    <property type="term" value="P:fatty acid metabolic process"/>
    <property type="evidence" value="ECO:0007669"/>
    <property type="project" value="TreeGrafter"/>
</dbReference>
<keyword evidence="2" id="KW-0436">Ligase</keyword>
<dbReference type="GO" id="GO:0031956">
    <property type="term" value="F:medium-chain fatty acid-CoA ligase activity"/>
    <property type="evidence" value="ECO:0007669"/>
    <property type="project" value="TreeGrafter"/>
</dbReference>
<gene>
    <name evidence="4" type="ORF">AMON00008_LOCUS25604</name>
</gene>